<feature type="compositionally biased region" description="Acidic residues" evidence="4">
    <location>
        <begin position="525"/>
        <end position="534"/>
    </location>
</feature>
<feature type="compositionally biased region" description="Acidic residues" evidence="4">
    <location>
        <begin position="750"/>
        <end position="767"/>
    </location>
</feature>
<feature type="region of interest" description="Disordered" evidence="4">
    <location>
        <begin position="601"/>
        <end position="627"/>
    </location>
</feature>
<comment type="caution">
    <text evidence="5">The sequence shown here is derived from an EMBL/GenBank/DDBJ whole genome shotgun (WGS) entry which is preliminary data.</text>
</comment>
<reference evidence="5" key="1">
    <citation type="submission" date="2020-07" db="EMBL/GenBank/DDBJ databases">
        <title>Ethylene signaling mediates host invasion by parasitic plants.</title>
        <authorList>
            <person name="Yoshida S."/>
        </authorList>
    </citation>
    <scope>NUCLEOTIDE SEQUENCE</scope>
    <source>
        <strain evidence="5">Okayama</strain>
    </source>
</reference>
<keyword evidence="6" id="KW-1185">Reference proteome</keyword>
<feature type="compositionally biased region" description="Low complexity" evidence="4">
    <location>
        <begin position="535"/>
        <end position="545"/>
    </location>
</feature>
<evidence type="ECO:0000256" key="2">
    <source>
        <dbReference type="ARBA" id="ARBA00022553"/>
    </source>
</evidence>
<name>A0A830B6M0_9LAMI</name>
<feature type="compositionally biased region" description="Basic and acidic residues" evidence="4">
    <location>
        <begin position="661"/>
        <end position="675"/>
    </location>
</feature>
<keyword evidence="3" id="KW-0539">Nucleus</keyword>
<dbReference type="AlphaFoldDB" id="A0A830B6M0"/>
<sequence>MFKFKSVVVVALVLFMVFRLLNSKFEGKISAKISFVSIKLDEPLGVVARFLSDDSTRSIFLVFADFLRKLESATYTLASHCGATYSDENVAHRHSDQSPSYREAATIMAEKKVKFRDQITPSRKKDGEVKNRKRPRRSSKNKNKKAAASEKRPRRGPRLPNALQRELSSFKRSDDGEPSDGDEDIGSDDDVVVNDLYEYEEDIPQEESMKNRRFDPVENYEFELPENFENPEEISRKKKDFVVSEAYPESEYNPSGDILDGDGRISIQDLLDPLQGKTGFSRLRKSLNRMEKKTNPTLAPLPKNEQERLERQAVYELSRKDITKWEPLVKRNREAPTLFFDEDVDLGHSTIGAIASEFEPRTDFEKKIASLVNQTEFDEAHKKDGAKLLELNKISVEDMMDRQEQLAKMRSLLFRHELKAKRVKKIKSKTYHRLLKKDRKKAAEAAILMDPEAAKEQAMKQEYKRILERSTLKHKNKSKWAKRILERGLDVQDDATREAFAAQLNEHAALTRKQNSMKESSSSDESSDDDDSDDMSAGSDQDMASKLIAKAKEKTLKVLEGDEELPQSGVLSLPFMVRGLKKRKEAADEEAKLALEEYESSLKQLGDQGASSSHDKGASSGRMVFGAPKKVVKETRKKEKINNYYGNSDSEDDIEAEEDSVVERNQNDKSLREVEIDPNVLREEFGIGHDSVFKSFGGAEDPEPKTTYEVAYLASDKWTKANGSSKDATKQADDRNTARKAKVTMKHDDNIEENDDASDTDSGEEMVDGILSSGPKSTYELPSQAELIQRAFAGDDVEEDFEKDKEAILNEENPEPEKPVLLPGWGQWTDIQKKKGLPSWMVQEHEMAKNKRMEAMKKRKDAHLKNVFISEKLDKKAEKLHTKTLPYPFTSKEVFEQSIRMPMGPEFNPATAIGALIRPEVVKRPGVIIKPISYEDLSIHERAENRKRSGQKQKGKANNNRSTKKMKTAKA</sequence>
<organism evidence="5 6">
    <name type="scientific">Phtheirospermum japonicum</name>
    <dbReference type="NCBI Taxonomy" id="374723"/>
    <lineage>
        <taxon>Eukaryota</taxon>
        <taxon>Viridiplantae</taxon>
        <taxon>Streptophyta</taxon>
        <taxon>Embryophyta</taxon>
        <taxon>Tracheophyta</taxon>
        <taxon>Spermatophyta</taxon>
        <taxon>Magnoliopsida</taxon>
        <taxon>eudicotyledons</taxon>
        <taxon>Gunneridae</taxon>
        <taxon>Pentapetalae</taxon>
        <taxon>asterids</taxon>
        <taxon>lamiids</taxon>
        <taxon>Lamiales</taxon>
        <taxon>Orobanchaceae</taxon>
        <taxon>Orobanchaceae incertae sedis</taxon>
        <taxon>Phtheirospermum</taxon>
    </lineage>
</organism>
<evidence type="ECO:0000313" key="6">
    <source>
        <dbReference type="Proteomes" id="UP000653305"/>
    </source>
</evidence>
<feature type="compositionally biased region" description="Basic residues" evidence="4">
    <location>
        <begin position="962"/>
        <end position="971"/>
    </location>
</feature>
<evidence type="ECO:0000256" key="1">
    <source>
        <dbReference type="ARBA" id="ARBA00004604"/>
    </source>
</evidence>
<dbReference type="PANTHER" id="PTHR14150:SF12">
    <property type="entry name" value="U3 SMALL NUCLEOLAR RNA-ASSOCIATED PROTEIN 14 HOMOLOG A"/>
    <property type="match status" value="1"/>
</dbReference>
<feature type="compositionally biased region" description="Basic and acidic residues" evidence="4">
    <location>
        <begin position="938"/>
        <end position="947"/>
    </location>
</feature>
<feature type="compositionally biased region" description="Acidic residues" evidence="4">
    <location>
        <begin position="176"/>
        <end position="190"/>
    </location>
</feature>
<protein>
    <submittedName>
        <fullName evidence="5">Uncharacterized protein c57a7.06</fullName>
    </submittedName>
</protein>
<evidence type="ECO:0000256" key="3">
    <source>
        <dbReference type="ARBA" id="ARBA00023242"/>
    </source>
</evidence>
<proteinExistence type="predicted"/>
<feature type="compositionally biased region" description="Acidic residues" evidence="4">
    <location>
        <begin position="649"/>
        <end position="660"/>
    </location>
</feature>
<feature type="region of interest" description="Disordered" evidence="4">
    <location>
        <begin position="642"/>
        <end position="675"/>
    </location>
</feature>
<evidence type="ECO:0000256" key="4">
    <source>
        <dbReference type="SAM" id="MobiDB-lite"/>
    </source>
</evidence>
<feature type="region of interest" description="Disordered" evidence="4">
    <location>
        <begin position="510"/>
        <end position="546"/>
    </location>
</feature>
<evidence type="ECO:0000313" key="5">
    <source>
        <dbReference type="EMBL" id="GFP81432.1"/>
    </source>
</evidence>
<feature type="region of interest" description="Disordered" evidence="4">
    <location>
        <begin position="116"/>
        <end position="190"/>
    </location>
</feature>
<dbReference type="Pfam" id="PF04615">
    <property type="entry name" value="Utp14"/>
    <property type="match status" value="1"/>
</dbReference>
<dbReference type="GO" id="GO:0006364">
    <property type="term" value="P:rRNA processing"/>
    <property type="evidence" value="ECO:0007669"/>
    <property type="project" value="InterPro"/>
</dbReference>
<dbReference type="InterPro" id="IPR006709">
    <property type="entry name" value="SSU_processome_Utp14"/>
</dbReference>
<feature type="compositionally biased region" description="Basic and acidic residues" evidence="4">
    <location>
        <begin position="727"/>
        <end position="737"/>
    </location>
</feature>
<comment type="subcellular location">
    <subcellularLocation>
        <location evidence="1">Nucleus</location>
        <location evidence="1">Nucleolus</location>
    </subcellularLocation>
</comment>
<feature type="compositionally biased region" description="Basic residues" evidence="4">
    <location>
        <begin position="131"/>
        <end position="145"/>
    </location>
</feature>
<feature type="region of interest" description="Disordered" evidence="4">
    <location>
        <begin position="938"/>
        <end position="971"/>
    </location>
</feature>
<dbReference type="GO" id="GO:0032040">
    <property type="term" value="C:small-subunit processome"/>
    <property type="evidence" value="ECO:0007669"/>
    <property type="project" value="InterPro"/>
</dbReference>
<dbReference type="OrthoDB" id="277439at2759"/>
<dbReference type="Proteomes" id="UP000653305">
    <property type="component" value="Unassembled WGS sequence"/>
</dbReference>
<dbReference type="EMBL" id="BMAC01000029">
    <property type="protein sequence ID" value="GFP81432.1"/>
    <property type="molecule type" value="Genomic_DNA"/>
</dbReference>
<feature type="compositionally biased region" description="Basic and acidic residues" evidence="4">
    <location>
        <begin position="116"/>
        <end position="130"/>
    </location>
</feature>
<dbReference type="PANTHER" id="PTHR14150">
    <property type="entry name" value="U3 SMALL NUCLEOLAR RNA-ASSOCIATED PROTEIN 14"/>
    <property type="match status" value="1"/>
</dbReference>
<accession>A0A830B6M0</accession>
<feature type="region of interest" description="Disordered" evidence="4">
    <location>
        <begin position="719"/>
        <end position="778"/>
    </location>
</feature>
<keyword evidence="2" id="KW-0597">Phosphoprotein</keyword>
<gene>
    <name evidence="5" type="ORF">PHJA_000286500</name>
</gene>